<evidence type="ECO:0000256" key="6">
    <source>
        <dbReference type="ARBA" id="ARBA00023315"/>
    </source>
</evidence>
<comment type="similarity">
    <text evidence="7">Belongs to the DHHC palmitoyltransferase family.</text>
</comment>
<dbReference type="GO" id="GO:0005783">
    <property type="term" value="C:endoplasmic reticulum"/>
    <property type="evidence" value="ECO:0007669"/>
    <property type="project" value="TreeGrafter"/>
</dbReference>
<evidence type="ECO:0000256" key="3">
    <source>
        <dbReference type="ARBA" id="ARBA00022692"/>
    </source>
</evidence>
<feature type="transmembrane region" description="Helical" evidence="7">
    <location>
        <begin position="234"/>
        <end position="258"/>
    </location>
</feature>
<dbReference type="InterPro" id="IPR001594">
    <property type="entry name" value="Palmitoyltrfase_DHHC"/>
</dbReference>
<dbReference type="InterPro" id="IPR039859">
    <property type="entry name" value="PFA4/ZDH16/20/ERF2-like"/>
</dbReference>
<organism evidence="9">
    <name type="scientific">Aureoumbra lagunensis</name>
    <dbReference type="NCBI Taxonomy" id="44058"/>
    <lineage>
        <taxon>Eukaryota</taxon>
        <taxon>Sar</taxon>
        <taxon>Stramenopiles</taxon>
        <taxon>Ochrophyta</taxon>
        <taxon>Pelagophyceae</taxon>
        <taxon>Pelagomonadales</taxon>
        <taxon>Aureoumbra</taxon>
    </lineage>
</organism>
<dbReference type="EMBL" id="HBIJ01022048">
    <property type="protein sequence ID" value="CAE0373548.1"/>
    <property type="molecule type" value="Transcribed_RNA"/>
</dbReference>
<protein>
    <recommendedName>
        <fullName evidence="7">Palmitoyltransferase</fullName>
        <ecNumber evidence="7">2.3.1.225</ecNumber>
    </recommendedName>
</protein>
<keyword evidence="5 7" id="KW-0472">Membrane</keyword>
<sequence length="267" mass="30237">MQLELVRQKNDLDETKRSELSEVSSVISSIDEEVALPQAAIKDSGKDRIEFATSQWRDQFDDDFCDLCNPRFAKRLLLRFGFSRQRFIGNMLVIAFDNDGIPILMAGPYWTMLLFITIPLCIIGPLLICIYWCARLHLAIQILYGLIVFLVALGLLSTALRNPGILRRHLIKPSCESALHRQYGAWQWNDQTRTFKPKSARFDPWCDCVILDFDHTCPWTGTAIGKNNIRSFRFFVTALQFLAYATAAVFIIAAVGAAKRSGNGGPR</sequence>
<evidence type="ECO:0000256" key="1">
    <source>
        <dbReference type="ARBA" id="ARBA00004141"/>
    </source>
</evidence>
<evidence type="ECO:0000256" key="7">
    <source>
        <dbReference type="RuleBase" id="RU079119"/>
    </source>
</evidence>
<evidence type="ECO:0000259" key="8">
    <source>
        <dbReference type="Pfam" id="PF01529"/>
    </source>
</evidence>
<evidence type="ECO:0000256" key="5">
    <source>
        <dbReference type="ARBA" id="ARBA00023136"/>
    </source>
</evidence>
<dbReference type="GO" id="GO:0006612">
    <property type="term" value="P:protein targeting to membrane"/>
    <property type="evidence" value="ECO:0007669"/>
    <property type="project" value="TreeGrafter"/>
</dbReference>
<evidence type="ECO:0000256" key="4">
    <source>
        <dbReference type="ARBA" id="ARBA00022989"/>
    </source>
</evidence>
<dbReference type="GO" id="GO:0016020">
    <property type="term" value="C:membrane"/>
    <property type="evidence" value="ECO:0007669"/>
    <property type="project" value="UniProtKB-SubCell"/>
</dbReference>
<keyword evidence="4 7" id="KW-1133">Transmembrane helix</keyword>
<feature type="domain" description="Palmitoyltransferase DHHC" evidence="8">
    <location>
        <begin position="187"/>
        <end position="253"/>
    </location>
</feature>
<evidence type="ECO:0000313" key="9">
    <source>
        <dbReference type="EMBL" id="CAE0373548.1"/>
    </source>
</evidence>
<reference evidence="9" key="1">
    <citation type="submission" date="2021-01" db="EMBL/GenBank/DDBJ databases">
        <authorList>
            <person name="Corre E."/>
            <person name="Pelletier E."/>
            <person name="Niang G."/>
            <person name="Scheremetjew M."/>
            <person name="Finn R."/>
            <person name="Kale V."/>
            <person name="Holt S."/>
            <person name="Cochrane G."/>
            <person name="Meng A."/>
            <person name="Brown T."/>
            <person name="Cohen L."/>
        </authorList>
    </citation>
    <scope>NUCLEOTIDE SEQUENCE</scope>
    <source>
        <strain evidence="9">CCMP1510</strain>
    </source>
</reference>
<keyword evidence="6 7" id="KW-0012">Acyltransferase</keyword>
<proteinExistence type="inferred from homology"/>
<comment type="domain">
    <text evidence="7">The DHHC domain is required for palmitoyltransferase activity.</text>
</comment>
<dbReference type="Pfam" id="PF01529">
    <property type="entry name" value="DHHC"/>
    <property type="match status" value="1"/>
</dbReference>
<keyword evidence="3 7" id="KW-0812">Transmembrane</keyword>
<gene>
    <name evidence="9" type="ORF">ALAG00032_LOCUS14349</name>
</gene>
<name>A0A7S3K675_9STRA</name>
<keyword evidence="2 7" id="KW-0808">Transferase</keyword>
<dbReference type="PANTHER" id="PTHR22883">
    <property type="entry name" value="ZINC FINGER DHHC DOMAIN CONTAINING PROTEIN"/>
    <property type="match status" value="1"/>
</dbReference>
<feature type="transmembrane region" description="Helical" evidence="7">
    <location>
        <begin position="109"/>
        <end position="132"/>
    </location>
</feature>
<dbReference type="GO" id="GO:0005794">
    <property type="term" value="C:Golgi apparatus"/>
    <property type="evidence" value="ECO:0007669"/>
    <property type="project" value="TreeGrafter"/>
</dbReference>
<dbReference type="EC" id="2.3.1.225" evidence="7"/>
<feature type="transmembrane region" description="Helical" evidence="7">
    <location>
        <begin position="138"/>
        <end position="160"/>
    </location>
</feature>
<dbReference type="GO" id="GO:0019706">
    <property type="term" value="F:protein-cysteine S-palmitoyltransferase activity"/>
    <property type="evidence" value="ECO:0007669"/>
    <property type="project" value="UniProtKB-EC"/>
</dbReference>
<accession>A0A7S3K675</accession>
<dbReference type="AlphaFoldDB" id="A0A7S3K675"/>
<comment type="catalytic activity">
    <reaction evidence="7">
        <text>L-cysteinyl-[protein] + hexadecanoyl-CoA = S-hexadecanoyl-L-cysteinyl-[protein] + CoA</text>
        <dbReference type="Rhea" id="RHEA:36683"/>
        <dbReference type="Rhea" id="RHEA-COMP:10131"/>
        <dbReference type="Rhea" id="RHEA-COMP:11032"/>
        <dbReference type="ChEBI" id="CHEBI:29950"/>
        <dbReference type="ChEBI" id="CHEBI:57287"/>
        <dbReference type="ChEBI" id="CHEBI:57379"/>
        <dbReference type="ChEBI" id="CHEBI:74151"/>
        <dbReference type="EC" id="2.3.1.225"/>
    </reaction>
</comment>
<dbReference type="PROSITE" id="PS50216">
    <property type="entry name" value="DHHC"/>
    <property type="match status" value="1"/>
</dbReference>
<comment type="subcellular location">
    <subcellularLocation>
        <location evidence="1">Membrane</location>
        <topology evidence="1">Multi-pass membrane protein</topology>
    </subcellularLocation>
</comment>
<evidence type="ECO:0000256" key="2">
    <source>
        <dbReference type="ARBA" id="ARBA00022679"/>
    </source>
</evidence>